<gene>
    <name evidence="3" type="ORF">L1994_03245</name>
</gene>
<keyword evidence="1" id="KW-0862">Zinc</keyword>
<keyword evidence="4" id="KW-1185">Reference proteome</keyword>
<evidence type="ECO:0000259" key="2">
    <source>
        <dbReference type="PROSITE" id="PS50966"/>
    </source>
</evidence>
<proteinExistence type="predicted"/>
<keyword evidence="1" id="KW-0479">Metal-binding</keyword>
<dbReference type="EMBL" id="CP091092">
    <property type="protein sequence ID" value="WFN37422.1"/>
    <property type="molecule type" value="Genomic_DNA"/>
</dbReference>
<dbReference type="InterPro" id="IPR007527">
    <property type="entry name" value="Znf_SWIM"/>
</dbReference>
<dbReference type="PANTHER" id="PTHR38133">
    <property type="entry name" value="SLR1429 PROTEIN"/>
    <property type="match status" value="1"/>
</dbReference>
<evidence type="ECO:0000313" key="3">
    <source>
        <dbReference type="EMBL" id="WFN37422.1"/>
    </source>
</evidence>
<dbReference type="PANTHER" id="PTHR38133:SF1">
    <property type="entry name" value="SLR1429 PROTEIN"/>
    <property type="match status" value="1"/>
</dbReference>
<dbReference type="PROSITE" id="PS50966">
    <property type="entry name" value="ZF_SWIM"/>
    <property type="match status" value="1"/>
</dbReference>
<dbReference type="KEGG" id="manq:L1994_03245"/>
<feature type="domain" description="SWIM-type" evidence="2">
    <location>
        <begin position="133"/>
        <end position="168"/>
    </location>
</feature>
<keyword evidence="1" id="KW-0863">Zinc-finger</keyword>
<dbReference type="GO" id="GO:0008270">
    <property type="term" value="F:zinc ion binding"/>
    <property type="evidence" value="ECO:0007669"/>
    <property type="project" value="UniProtKB-KW"/>
</dbReference>
<accession>A0AAF0JMS3</accession>
<dbReference type="AlphaFoldDB" id="A0AAF0JMS3"/>
<evidence type="ECO:0000256" key="1">
    <source>
        <dbReference type="PROSITE-ProRule" id="PRU00325"/>
    </source>
</evidence>
<dbReference type="Pfam" id="PF04434">
    <property type="entry name" value="SWIM"/>
    <property type="match status" value="1"/>
</dbReference>
<sequence length="288" mass="32499">MSWYYYTNNRPYEVKGGLKVESKRGNIGTSWWTKKIQNNYLPYSSDTKVSRGKNYARSGQIISISITPGLVKAYVQGTMKTPYEIKIMFGHAEKNSGYKENLVSFLAENFSEFLNTSPENFSEDFVETIEENTGFVLIPEETDFSPSCSCPDYSDFCKHAHAVLFLMAEMLDNDPKLLYTLAGFDSKSLMMEVSGIKFGQAKGGVSESPIVYSVNKENFWNPGEDLFSAGIFCCDLKRNALKSASDELYLSLGEKFSMYNSFEKTASDIMRIKNKCAGHAEMILKKIQ</sequence>
<dbReference type="GeneID" id="79949378"/>
<dbReference type="RefSeq" id="WP_278100261.1">
    <property type="nucleotide sequence ID" value="NZ_CP091092.1"/>
</dbReference>
<evidence type="ECO:0000313" key="4">
    <source>
        <dbReference type="Proteomes" id="UP001218895"/>
    </source>
</evidence>
<organism evidence="3 4">
    <name type="scientific">Methanomicrobium antiquum</name>
    <dbReference type="NCBI Taxonomy" id="487686"/>
    <lineage>
        <taxon>Archaea</taxon>
        <taxon>Methanobacteriati</taxon>
        <taxon>Methanobacteriota</taxon>
        <taxon>Stenosarchaea group</taxon>
        <taxon>Methanomicrobia</taxon>
        <taxon>Methanomicrobiales</taxon>
        <taxon>Methanomicrobiaceae</taxon>
        <taxon>Methanomicrobium</taxon>
    </lineage>
</organism>
<dbReference type="Proteomes" id="UP001218895">
    <property type="component" value="Chromosome"/>
</dbReference>
<reference evidence="3" key="1">
    <citation type="submission" date="2022-01" db="EMBL/GenBank/DDBJ databases">
        <title>Complete genome of Methanomicrobium antiquum DSM 21220.</title>
        <authorList>
            <person name="Chen S.-C."/>
            <person name="You Y.-T."/>
            <person name="Zhou Y.-Z."/>
            <person name="Lai M.-C."/>
        </authorList>
    </citation>
    <scope>NUCLEOTIDE SEQUENCE</scope>
    <source>
        <strain evidence="3">DSM 21220</strain>
    </source>
</reference>
<name>A0AAF0JMS3_9EURY</name>
<protein>
    <submittedName>
        <fullName evidence="3">SWIM zinc finger family protein</fullName>
    </submittedName>
</protein>